<comment type="caution">
    <text evidence="2">The sequence shown here is derived from an EMBL/GenBank/DDBJ whole genome shotgun (WGS) entry which is preliminary data.</text>
</comment>
<dbReference type="GO" id="GO:0005507">
    <property type="term" value="F:copper ion binding"/>
    <property type="evidence" value="ECO:0007669"/>
    <property type="project" value="TreeGrafter"/>
</dbReference>
<evidence type="ECO:0000256" key="1">
    <source>
        <dbReference type="ARBA" id="ARBA00010169"/>
    </source>
</evidence>
<dbReference type="AlphaFoldDB" id="A0A7C0X9Z3"/>
<dbReference type="Gene3D" id="3.30.70.120">
    <property type="match status" value="1"/>
</dbReference>
<accession>A0A7C0X9Z3</accession>
<sequence length="106" mass="12376">MPFVQIMTTVPDRKTALRIGEKLLEDKLCACFQIVGPINSLYRWKGKIEKDEEFLCFIKTREDLIEKIEESLRKMHPYEVPEFLVIPVVAGSADYISWLDSELLKK</sequence>
<dbReference type="InterPro" id="IPR004323">
    <property type="entry name" value="Ion_tolerance_CutA"/>
</dbReference>
<dbReference type="EMBL" id="DRBW01000031">
    <property type="protein sequence ID" value="HDM89745.1"/>
    <property type="molecule type" value="Genomic_DNA"/>
</dbReference>
<dbReference type="InterPro" id="IPR015867">
    <property type="entry name" value="N-reg_PII/ATP_PRibTrfase_C"/>
</dbReference>
<name>A0A7C0X9Z3_UNCW3</name>
<reference evidence="2" key="1">
    <citation type="journal article" date="2020" name="mSystems">
        <title>Genome- and Community-Level Interaction Insights into Carbon Utilization and Element Cycling Functions of Hydrothermarchaeota in Hydrothermal Sediment.</title>
        <authorList>
            <person name="Zhou Z."/>
            <person name="Liu Y."/>
            <person name="Xu W."/>
            <person name="Pan J."/>
            <person name="Luo Z.H."/>
            <person name="Li M."/>
        </authorList>
    </citation>
    <scope>NUCLEOTIDE SEQUENCE [LARGE SCALE GENOMIC DNA]</scope>
    <source>
        <strain evidence="2">HyVt-237</strain>
    </source>
</reference>
<dbReference type="GO" id="GO:0010038">
    <property type="term" value="P:response to metal ion"/>
    <property type="evidence" value="ECO:0007669"/>
    <property type="project" value="InterPro"/>
</dbReference>
<dbReference type="PANTHER" id="PTHR23419:SF8">
    <property type="entry name" value="FI09726P"/>
    <property type="match status" value="1"/>
</dbReference>
<dbReference type="InterPro" id="IPR011322">
    <property type="entry name" value="N-reg_PII-like_a/b"/>
</dbReference>
<proteinExistence type="inferred from homology"/>
<evidence type="ECO:0000313" key="2">
    <source>
        <dbReference type="EMBL" id="HDM89745.1"/>
    </source>
</evidence>
<gene>
    <name evidence="2" type="ORF">ENG67_00870</name>
</gene>
<dbReference type="Pfam" id="PF03091">
    <property type="entry name" value="CutA1"/>
    <property type="match status" value="1"/>
</dbReference>
<dbReference type="PANTHER" id="PTHR23419">
    <property type="entry name" value="DIVALENT CATION TOLERANCE CUTA-RELATED"/>
    <property type="match status" value="1"/>
</dbReference>
<dbReference type="SUPFAM" id="SSF54913">
    <property type="entry name" value="GlnB-like"/>
    <property type="match status" value="1"/>
</dbReference>
<protein>
    <submittedName>
        <fullName evidence="2">Divalent-cation tolerance protein CutA</fullName>
    </submittedName>
</protein>
<comment type="similarity">
    <text evidence="1">Belongs to the CutA family.</text>
</comment>
<dbReference type="Proteomes" id="UP000885931">
    <property type="component" value="Unassembled WGS sequence"/>
</dbReference>
<organism evidence="2">
    <name type="scientific">candidate division WOR-3 bacterium</name>
    <dbReference type="NCBI Taxonomy" id="2052148"/>
    <lineage>
        <taxon>Bacteria</taxon>
        <taxon>Bacteria division WOR-3</taxon>
    </lineage>
</organism>